<dbReference type="STRING" id="1122152.GCA_000425905_01154"/>
<name>A0A0R1S516_9LACO</name>
<dbReference type="InterPro" id="IPR045324">
    <property type="entry name" value="Small_multidrug_res"/>
</dbReference>
<evidence type="ECO:0000256" key="4">
    <source>
        <dbReference type="ARBA" id="ARBA00022692"/>
    </source>
</evidence>
<evidence type="ECO:0000313" key="9">
    <source>
        <dbReference type="EMBL" id="KRL61794.1"/>
    </source>
</evidence>
<dbReference type="SUPFAM" id="SSF103481">
    <property type="entry name" value="Multidrug resistance efflux transporter EmrE"/>
    <property type="match status" value="1"/>
</dbReference>
<dbReference type="AlphaFoldDB" id="A0A0R1S516"/>
<gene>
    <name evidence="9" type="ORF">FC23_GL000476</name>
</gene>
<dbReference type="Gene3D" id="1.10.3730.20">
    <property type="match status" value="1"/>
</dbReference>
<comment type="caution">
    <text evidence="9">The sequence shown here is derived from an EMBL/GenBank/DDBJ whole genome shotgun (WGS) entry which is preliminary data.</text>
</comment>
<sequence>MGYFYLAVAIIGELIGTTLLKLSQGFSKLGIGVAALIAYAICFYFFSKCLEMVDLGVAYAIWSGVGIIVTTLIGLLIWKEEVKPLTVLALVLIIVGIIILNLTTKVN</sequence>
<keyword evidence="6 8" id="KW-0472">Membrane</keyword>
<proteinExistence type="inferred from homology"/>
<dbReference type="Pfam" id="PF00893">
    <property type="entry name" value="Multi_Drug_Res"/>
    <property type="match status" value="1"/>
</dbReference>
<dbReference type="eggNOG" id="COG2076">
    <property type="taxonomic scope" value="Bacteria"/>
</dbReference>
<dbReference type="PANTHER" id="PTHR30561:SF1">
    <property type="entry name" value="MULTIDRUG TRANSPORTER EMRE"/>
    <property type="match status" value="1"/>
</dbReference>
<evidence type="ECO:0000256" key="3">
    <source>
        <dbReference type="ARBA" id="ARBA00022475"/>
    </source>
</evidence>
<feature type="transmembrane region" description="Helical" evidence="8">
    <location>
        <begin position="59"/>
        <end position="78"/>
    </location>
</feature>
<evidence type="ECO:0000256" key="2">
    <source>
        <dbReference type="ARBA" id="ARBA00022448"/>
    </source>
</evidence>
<dbReference type="OrthoDB" id="21828at2"/>
<feature type="transmembrane region" description="Helical" evidence="8">
    <location>
        <begin position="85"/>
        <end position="104"/>
    </location>
</feature>
<comment type="subcellular location">
    <subcellularLocation>
        <location evidence="1 7">Cell membrane</location>
        <topology evidence="1 7">Multi-pass membrane protein</topology>
    </subcellularLocation>
</comment>
<dbReference type="GO" id="GO:0005886">
    <property type="term" value="C:plasma membrane"/>
    <property type="evidence" value="ECO:0007669"/>
    <property type="project" value="UniProtKB-SubCell"/>
</dbReference>
<evidence type="ECO:0000256" key="6">
    <source>
        <dbReference type="ARBA" id="ARBA00023136"/>
    </source>
</evidence>
<keyword evidence="4 7" id="KW-0812">Transmembrane</keyword>
<dbReference type="Proteomes" id="UP000051931">
    <property type="component" value="Unassembled WGS sequence"/>
</dbReference>
<keyword evidence="2" id="KW-0813">Transport</keyword>
<keyword evidence="10" id="KW-1185">Reference proteome</keyword>
<keyword evidence="3" id="KW-1003">Cell membrane</keyword>
<evidence type="ECO:0000313" key="10">
    <source>
        <dbReference type="Proteomes" id="UP000051931"/>
    </source>
</evidence>
<organism evidence="9 10">
    <name type="scientific">Lactobacillus psittaci DSM 15354</name>
    <dbReference type="NCBI Taxonomy" id="1122152"/>
    <lineage>
        <taxon>Bacteria</taxon>
        <taxon>Bacillati</taxon>
        <taxon>Bacillota</taxon>
        <taxon>Bacilli</taxon>
        <taxon>Lactobacillales</taxon>
        <taxon>Lactobacillaceae</taxon>
        <taxon>Lactobacillus</taxon>
    </lineage>
</organism>
<evidence type="ECO:0000256" key="8">
    <source>
        <dbReference type="SAM" id="Phobius"/>
    </source>
</evidence>
<dbReference type="PANTHER" id="PTHR30561">
    <property type="entry name" value="SMR FAMILY PROTON-DEPENDENT DRUG EFFLUX TRANSPORTER SUGE"/>
    <property type="match status" value="1"/>
</dbReference>
<reference evidence="9 10" key="1">
    <citation type="journal article" date="2015" name="Genome Announc.">
        <title>Expanding the biotechnology potential of lactobacilli through comparative genomics of 213 strains and associated genera.</title>
        <authorList>
            <person name="Sun Z."/>
            <person name="Harris H.M."/>
            <person name="McCann A."/>
            <person name="Guo C."/>
            <person name="Argimon S."/>
            <person name="Zhang W."/>
            <person name="Yang X."/>
            <person name="Jeffery I.B."/>
            <person name="Cooney J.C."/>
            <person name="Kagawa T.F."/>
            <person name="Liu W."/>
            <person name="Song Y."/>
            <person name="Salvetti E."/>
            <person name="Wrobel A."/>
            <person name="Rasinkangas P."/>
            <person name="Parkhill J."/>
            <person name="Rea M.C."/>
            <person name="O'Sullivan O."/>
            <person name="Ritari J."/>
            <person name="Douillard F.P."/>
            <person name="Paul Ross R."/>
            <person name="Yang R."/>
            <person name="Briner A.E."/>
            <person name="Felis G.E."/>
            <person name="de Vos W.M."/>
            <person name="Barrangou R."/>
            <person name="Klaenhammer T.R."/>
            <person name="Caufield P.W."/>
            <person name="Cui Y."/>
            <person name="Zhang H."/>
            <person name="O'Toole P.W."/>
        </authorList>
    </citation>
    <scope>NUCLEOTIDE SEQUENCE [LARGE SCALE GENOMIC DNA]</scope>
    <source>
        <strain evidence="9 10">DSM 15354</strain>
    </source>
</reference>
<dbReference type="InterPro" id="IPR000390">
    <property type="entry name" value="Small_drug/metabolite_transptr"/>
</dbReference>
<evidence type="ECO:0000256" key="5">
    <source>
        <dbReference type="ARBA" id="ARBA00022989"/>
    </source>
</evidence>
<protein>
    <submittedName>
        <fullName evidence="9">Uncharacterized protein</fullName>
    </submittedName>
</protein>
<feature type="transmembrane region" description="Helical" evidence="8">
    <location>
        <begin position="6"/>
        <end position="22"/>
    </location>
</feature>
<comment type="similarity">
    <text evidence="7">Belongs to the drug/metabolite transporter (DMT) superfamily. Small multidrug resistance (SMR) (TC 2.A.7.1) family.</text>
</comment>
<evidence type="ECO:0000256" key="7">
    <source>
        <dbReference type="RuleBase" id="RU003942"/>
    </source>
</evidence>
<keyword evidence="5 8" id="KW-1133">Transmembrane helix</keyword>
<dbReference type="RefSeq" id="WP_027825116.1">
    <property type="nucleotide sequence ID" value="NZ_AUEI01000009.1"/>
</dbReference>
<dbReference type="GO" id="GO:0022857">
    <property type="term" value="F:transmembrane transporter activity"/>
    <property type="evidence" value="ECO:0007669"/>
    <property type="project" value="InterPro"/>
</dbReference>
<evidence type="ECO:0000256" key="1">
    <source>
        <dbReference type="ARBA" id="ARBA00004651"/>
    </source>
</evidence>
<feature type="transmembrane region" description="Helical" evidence="8">
    <location>
        <begin position="29"/>
        <end position="47"/>
    </location>
</feature>
<dbReference type="EMBL" id="AZFB01000019">
    <property type="protein sequence ID" value="KRL61794.1"/>
    <property type="molecule type" value="Genomic_DNA"/>
</dbReference>
<dbReference type="PATRIC" id="fig|1122152.4.peg.484"/>
<dbReference type="InterPro" id="IPR037185">
    <property type="entry name" value="EmrE-like"/>
</dbReference>
<accession>A0A0R1S516</accession>